<keyword evidence="3" id="KW-1185">Reference proteome</keyword>
<name>A0A7K1TIB7_9BACT</name>
<evidence type="ECO:0000313" key="2">
    <source>
        <dbReference type="EMBL" id="MVN78112.1"/>
    </source>
</evidence>
<proteinExistence type="predicted"/>
<dbReference type="InterPro" id="IPR016410">
    <property type="entry name" value="Phage_imm"/>
</dbReference>
<evidence type="ECO:0000256" key="1">
    <source>
        <dbReference type="SAM" id="Phobius"/>
    </source>
</evidence>
<evidence type="ECO:0000313" key="3">
    <source>
        <dbReference type="Proteomes" id="UP000441336"/>
    </source>
</evidence>
<keyword evidence="1" id="KW-0812">Transmembrane</keyword>
<keyword evidence="1" id="KW-1133">Transmembrane helix</keyword>
<accession>A0A7K1TIB7</accession>
<protein>
    <submittedName>
        <fullName evidence="2">Superinfection immunity protein</fullName>
    </submittedName>
</protein>
<dbReference type="AlphaFoldDB" id="A0A7K1TIB7"/>
<dbReference type="Pfam" id="PF14373">
    <property type="entry name" value="Imm_superinfect"/>
    <property type="match status" value="1"/>
</dbReference>
<organism evidence="2 3">
    <name type="scientific">Hymenobacter ginkgonis</name>
    <dbReference type="NCBI Taxonomy" id="2682976"/>
    <lineage>
        <taxon>Bacteria</taxon>
        <taxon>Pseudomonadati</taxon>
        <taxon>Bacteroidota</taxon>
        <taxon>Cytophagia</taxon>
        <taxon>Cytophagales</taxon>
        <taxon>Hymenobacteraceae</taxon>
        <taxon>Hymenobacter</taxon>
    </lineage>
</organism>
<reference evidence="2 3" key="1">
    <citation type="submission" date="2019-12" db="EMBL/GenBank/DDBJ databases">
        <title>Hymenobacter sp. HMF4947 Genome sequencing and assembly.</title>
        <authorList>
            <person name="Kang H."/>
            <person name="Cha I."/>
            <person name="Kim H."/>
            <person name="Joh K."/>
        </authorList>
    </citation>
    <scope>NUCLEOTIDE SEQUENCE [LARGE SCALE GENOMIC DNA]</scope>
    <source>
        <strain evidence="2 3">HMF4947</strain>
    </source>
</reference>
<keyword evidence="1" id="KW-0472">Membrane</keyword>
<dbReference type="Proteomes" id="UP000441336">
    <property type="component" value="Unassembled WGS sequence"/>
</dbReference>
<sequence length="173" mass="18005">MGGFLILLITGALYFLPTLIARGKRNATAIFWLNLLGGWTGLGWLIAFIWALTKDTAPVAVAVLSPPAAVARIAPAPVATRVAMPAPAATQIATPAPAVMQAVSSTATRATTLTPAPNDTAESQAAIIATTPASAVESIAMSVAQELERLFNLKEKGALTEEEYIARKIKLLA</sequence>
<comment type="caution">
    <text evidence="2">The sequence shown here is derived from an EMBL/GenBank/DDBJ whole genome shotgun (WGS) entry which is preliminary data.</text>
</comment>
<dbReference type="EMBL" id="WQKZ01000004">
    <property type="protein sequence ID" value="MVN78112.1"/>
    <property type="molecule type" value="Genomic_DNA"/>
</dbReference>
<gene>
    <name evidence="2" type="ORF">GO988_17420</name>
</gene>
<feature type="transmembrane region" description="Helical" evidence="1">
    <location>
        <begin position="31"/>
        <end position="52"/>
    </location>
</feature>